<feature type="region of interest" description="Disordered" evidence="1">
    <location>
        <begin position="53"/>
        <end position="79"/>
    </location>
</feature>
<organism evidence="2 3">
    <name type="scientific">Hebeloma cylindrosporum</name>
    <dbReference type="NCBI Taxonomy" id="76867"/>
    <lineage>
        <taxon>Eukaryota</taxon>
        <taxon>Fungi</taxon>
        <taxon>Dikarya</taxon>
        <taxon>Basidiomycota</taxon>
        <taxon>Agaricomycotina</taxon>
        <taxon>Agaricomycetes</taxon>
        <taxon>Agaricomycetidae</taxon>
        <taxon>Agaricales</taxon>
        <taxon>Agaricineae</taxon>
        <taxon>Hymenogastraceae</taxon>
        <taxon>Hebeloma</taxon>
    </lineage>
</organism>
<dbReference type="HOGENOM" id="CLU_2606317_0_0_1"/>
<proteinExistence type="predicted"/>
<accession>A0A0C3CFW5</accession>
<evidence type="ECO:0000313" key="2">
    <source>
        <dbReference type="EMBL" id="KIM43064.1"/>
    </source>
</evidence>
<protein>
    <submittedName>
        <fullName evidence="2">Uncharacterized protein</fullName>
    </submittedName>
</protein>
<name>A0A0C3CFW5_HEBCY</name>
<dbReference type="Proteomes" id="UP000053424">
    <property type="component" value="Unassembled WGS sequence"/>
</dbReference>
<dbReference type="AlphaFoldDB" id="A0A0C3CFW5"/>
<sequence length="79" mass="9005">MFEDAIRTMLTVDPQLIRVISTNWVRRSPPRAPKDFPAEQGFLWRRSKVKANAEEVDESHESQAPMSAGLPTYVQHPEG</sequence>
<reference evidence="2 3" key="1">
    <citation type="submission" date="2014-04" db="EMBL/GenBank/DDBJ databases">
        <authorList>
            <consortium name="DOE Joint Genome Institute"/>
            <person name="Kuo A."/>
            <person name="Gay G."/>
            <person name="Dore J."/>
            <person name="Kohler A."/>
            <person name="Nagy L.G."/>
            <person name="Floudas D."/>
            <person name="Copeland A."/>
            <person name="Barry K.W."/>
            <person name="Cichocki N."/>
            <person name="Veneault-Fourrey C."/>
            <person name="LaButti K."/>
            <person name="Lindquist E.A."/>
            <person name="Lipzen A."/>
            <person name="Lundell T."/>
            <person name="Morin E."/>
            <person name="Murat C."/>
            <person name="Sun H."/>
            <person name="Tunlid A."/>
            <person name="Henrissat B."/>
            <person name="Grigoriev I.V."/>
            <person name="Hibbett D.S."/>
            <person name="Martin F."/>
            <person name="Nordberg H.P."/>
            <person name="Cantor M.N."/>
            <person name="Hua S.X."/>
        </authorList>
    </citation>
    <scope>NUCLEOTIDE SEQUENCE [LARGE SCALE GENOMIC DNA]</scope>
    <source>
        <strain evidence="3">h7</strain>
    </source>
</reference>
<reference evidence="3" key="2">
    <citation type="submission" date="2015-01" db="EMBL/GenBank/DDBJ databases">
        <title>Evolutionary Origins and Diversification of the Mycorrhizal Mutualists.</title>
        <authorList>
            <consortium name="DOE Joint Genome Institute"/>
            <consortium name="Mycorrhizal Genomics Consortium"/>
            <person name="Kohler A."/>
            <person name="Kuo A."/>
            <person name="Nagy L.G."/>
            <person name="Floudas D."/>
            <person name="Copeland A."/>
            <person name="Barry K.W."/>
            <person name="Cichocki N."/>
            <person name="Veneault-Fourrey C."/>
            <person name="LaButti K."/>
            <person name="Lindquist E.A."/>
            <person name="Lipzen A."/>
            <person name="Lundell T."/>
            <person name="Morin E."/>
            <person name="Murat C."/>
            <person name="Riley R."/>
            <person name="Ohm R."/>
            <person name="Sun H."/>
            <person name="Tunlid A."/>
            <person name="Henrissat B."/>
            <person name="Grigoriev I.V."/>
            <person name="Hibbett D.S."/>
            <person name="Martin F."/>
        </authorList>
    </citation>
    <scope>NUCLEOTIDE SEQUENCE [LARGE SCALE GENOMIC DNA]</scope>
    <source>
        <strain evidence="3">h7</strain>
    </source>
</reference>
<evidence type="ECO:0000313" key="3">
    <source>
        <dbReference type="Proteomes" id="UP000053424"/>
    </source>
</evidence>
<gene>
    <name evidence="2" type="ORF">M413DRAFT_443873</name>
</gene>
<keyword evidence="3" id="KW-1185">Reference proteome</keyword>
<dbReference type="EMBL" id="KN831776">
    <property type="protein sequence ID" value="KIM43064.1"/>
    <property type="molecule type" value="Genomic_DNA"/>
</dbReference>
<evidence type="ECO:0000256" key="1">
    <source>
        <dbReference type="SAM" id="MobiDB-lite"/>
    </source>
</evidence>